<comment type="catalytic activity">
    <reaction evidence="8">
        <text>DNA(n) + a 2'-deoxyribonucleoside 5'-triphosphate = DNA(n+1) + diphosphate</text>
        <dbReference type="Rhea" id="RHEA:22508"/>
        <dbReference type="Rhea" id="RHEA-COMP:17339"/>
        <dbReference type="Rhea" id="RHEA-COMP:17340"/>
        <dbReference type="ChEBI" id="CHEBI:33019"/>
        <dbReference type="ChEBI" id="CHEBI:61560"/>
        <dbReference type="ChEBI" id="CHEBI:173112"/>
        <dbReference type="EC" id="2.7.7.7"/>
    </reaction>
</comment>
<evidence type="ECO:0000256" key="8">
    <source>
        <dbReference type="ARBA" id="ARBA00049244"/>
    </source>
</evidence>
<gene>
    <name evidence="10" type="ORF">PLOB_00044717</name>
</gene>
<sequence>MILKEKLPDSTKVHLTLTSKEHSNGTVNSGFLSHVKYGIPVKEFVKRGDYVHAMFESLARKMNSAQNMNPAIGFNATLTFITYPEKGGKERLAKQLHQDAIVPEGPCGYDELEKLQAFLGPQGYKIIVVDYVSCACIFQGNVDQYSKVIYLLKHDNHYNGLRSMAAFLNRSYFCPDCCKGFNTDDTASHSCSGRNCCSCQRTRSQKNSGGCPDFSPGKKRTIHCKDCQRDFYGPDCFKAHKETKGKKKVSLCQKLKKCLKCCKGYKVNPKKPHKCYHDTCRYCHEFLPPLMVFADIECLIEPTEQGKQLFIADLVRYATEEDPHNVSHAFSGETCIQKFIDAMNQLTEVGDKQRDLFIIFHNLKGFDSNFIIEELYRQGIKVENQLTTGAKTLKFHYWYLDAMITFKDSLCFLPMPLAELPETFNFVELHKGFFPHAFHTRESLTYRGRLPARHYF</sequence>
<keyword evidence="4" id="KW-0548">Nucleotidyltransferase</keyword>
<keyword evidence="5" id="KW-0235">DNA replication</keyword>
<evidence type="ECO:0000256" key="6">
    <source>
        <dbReference type="ARBA" id="ARBA00022932"/>
    </source>
</evidence>
<evidence type="ECO:0000313" key="10">
    <source>
        <dbReference type="EMBL" id="CAH3145796.1"/>
    </source>
</evidence>
<dbReference type="InterPro" id="IPR036397">
    <property type="entry name" value="RNaseH_sf"/>
</dbReference>
<evidence type="ECO:0000313" key="11">
    <source>
        <dbReference type="Proteomes" id="UP001159405"/>
    </source>
</evidence>
<evidence type="ECO:0000256" key="4">
    <source>
        <dbReference type="ARBA" id="ARBA00022695"/>
    </source>
</evidence>
<keyword evidence="3" id="KW-0808">Transferase</keyword>
<dbReference type="EC" id="2.7.7.7" evidence="2"/>
<dbReference type="PANTHER" id="PTHR33568">
    <property type="entry name" value="DNA POLYMERASE"/>
    <property type="match status" value="1"/>
</dbReference>
<evidence type="ECO:0000256" key="3">
    <source>
        <dbReference type="ARBA" id="ARBA00022679"/>
    </source>
</evidence>
<dbReference type="Pfam" id="PF03175">
    <property type="entry name" value="DNA_pol_B_2"/>
    <property type="match status" value="1"/>
</dbReference>
<evidence type="ECO:0000256" key="5">
    <source>
        <dbReference type="ARBA" id="ARBA00022705"/>
    </source>
</evidence>
<dbReference type="InterPro" id="IPR004868">
    <property type="entry name" value="DNA-dir_DNA_pol_B_mt/vir"/>
</dbReference>
<evidence type="ECO:0000259" key="9">
    <source>
        <dbReference type="Pfam" id="PF03175"/>
    </source>
</evidence>
<evidence type="ECO:0000256" key="1">
    <source>
        <dbReference type="ARBA" id="ARBA00005755"/>
    </source>
</evidence>
<evidence type="ECO:0000256" key="7">
    <source>
        <dbReference type="ARBA" id="ARBA00023125"/>
    </source>
</evidence>
<proteinExistence type="inferred from homology"/>
<name>A0ABN8PKL6_9CNID</name>
<dbReference type="InterPro" id="IPR012337">
    <property type="entry name" value="RNaseH-like_sf"/>
</dbReference>
<organism evidence="10 11">
    <name type="scientific">Porites lobata</name>
    <dbReference type="NCBI Taxonomy" id="104759"/>
    <lineage>
        <taxon>Eukaryota</taxon>
        <taxon>Metazoa</taxon>
        <taxon>Cnidaria</taxon>
        <taxon>Anthozoa</taxon>
        <taxon>Hexacorallia</taxon>
        <taxon>Scleractinia</taxon>
        <taxon>Fungiina</taxon>
        <taxon>Poritidae</taxon>
        <taxon>Porites</taxon>
    </lineage>
</organism>
<accession>A0ABN8PKL6</accession>
<keyword evidence="7" id="KW-0238">DNA-binding</keyword>
<comment type="caution">
    <text evidence="10">The sequence shown here is derived from an EMBL/GenBank/DDBJ whole genome shotgun (WGS) entry which is preliminary data.</text>
</comment>
<feature type="domain" description="DNA-directed DNA polymerase family B mitochondria/virus" evidence="9">
    <location>
        <begin position="354"/>
        <end position="455"/>
    </location>
</feature>
<comment type="similarity">
    <text evidence="1">Belongs to the DNA polymerase type-B family.</text>
</comment>
<dbReference type="PANTHER" id="PTHR33568:SF3">
    <property type="entry name" value="DNA-DIRECTED DNA POLYMERASE"/>
    <property type="match status" value="1"/>
</dbReference>
<dbReference type="Gene3D" id="3.30.420.10">
    <property type="entry name" value="Ribonuclease H-like superfamily/Ribonuclease H"/>
    <property type="match status" value="1"/>
</dbReference>
<keyword evidence="6" id="KW-0239">DNA-directed DNA polymerase</keyword>
<evidence type="ECO:0000256" key="2">
    <source>
        <dbReference type="ARBA" id="ARBA00012417"/>
    </source>
</evidence>
<dbReference type="Proteomes" id="UP001159405">
    <property type="component" value="Unassembled WGS sequence"/>
</dbReference>
<protein>
    <recommendedName>
        <fullName evidence="2">DNA-directed DNA polymerase</fullName>
        <ecNumber evidence="2">2.7.7.7</ecNumber>
    </recommendedName>
</protein>
<keyword evidence="11" id="KW-1185">Reference proteome</keyword>
<dbReference type="EMBL" id="CALNXK010000077">
    <property type="protein sequence ID" value="CAH3145796.1"/>
    <property type="molecule type" value="Genomic_DNA"/>
</dbReference>
<dbReference type="SUPFAM" id="SSF53098">
    <property type="entry name" value="Ribonuclease H-like"/>
    <property type="match status" value="1"/>
</dbReference>
<reference evidence="10 11" key="1">
    <citation type="submission" date="2022-05" db="EMBL/GenBank/DDBJ databases">
        <authorList>
            <consortium name="Genoscope - CEA"/>
            <person name="William W."/>
        </authorList>
    </citation>
    <scope>NUCLEOTIDE SEQUENCE [LARGE SCALE GENOMIC DNA]</scope>
</reference>